<gene>
    <name evidence="1" type="ORF">AL072_21575</name>
</gene>
<dbReference type="EMBL" id="CP012403">
    <property type="protein sequence ID" value="ALG73578.1"/>
    <property type="molecule type" value="Genomic_DNA"/>
</dbReference>
<dbReference type="KEGG" id="ati:AL072_21575"/>
<keyword evidence="2" id="KW-1185">Reference proteome</keyword>
<accession>A0AAC8W1X6</accession>
<proteinExistence type="predicted"/>
<reference evidence="1 2" key="2">
    <citation type="journal article" date="2016" name="Genome Announc.">
        <title>Complete Genome Sequence of a Strain of Azospirillum thiophilum Isolated from a Sulfide Spring.</title>
        <authorList>
            <person name="Fomenkov A."/>
            <person name="Vincze T."/>
            <person name="Grabovich M."/>
            <person name="Anton B.P."/>
            <person name="Dubinina G."/>
            <person name="Orlova M."/>
            <person name="Belousova E."/>
            <person name="Roberts R.J."/>
        </authorList>
    </citation>
    <scope>NUCLEOTIDE SEQUENCE [LARGE SCALE GENOMIC DNA]</scope>
    <source>
        <strain evidence="1 2">BV-S</strain>
    </source>
</reference>
<evidence type="ECO:0008006" key="3">
    <source>
        <dbReference type="Google" id="ProtNLM"/>
    </source>
</evidence>
<name>A0AAC8W1X6_9PROT</name>
<organism evidence="1 2">
    <name type="scientific">Azospirillum thiophilum</name>
    <dbReference type="NCBI Taxonomy" id="528244"/>
    <lineage>
        <taxon>Bacteria</taxon>
        <taxon>Pseudomonadati</taxon>
        <taxon>Pseudomonadota</taxon>
        <taxon>Alphaproteobacteria</taxon>
        <taxon>Rhodospirillales</taxon>
        <taxon>Azospirillaceae</taxon>
        <taxon>Azospirillum</taxon>
    </lineage>
</organism>
<sequence length="87" mass="9712">MDGGKKVRGVKIGIPLAIDATPANMHDNKGIVHVLRRLAWVVERSFSWISRYRRLNAIVERTKEHLVAFGSILVRRPKGLAIQAVSA</sequence>
<dbReference type="Proteomes" id="UP000069935">
    <property type="component" value="Chromosome 3"/>
</dbReference>
<protein>
    <recommendedName>
        <fullName evidence="3">Transposase DDE domain-containing protein</fullName>
    </recommendedName>
</protein>
<evidence type="ECO:0000313" key="1">
    <source>
        <dbReference type="EMBL" id="ALG73578.1"/>
    </source>
</evidence>
<dbReference type="AlphaFoldDB" id="A0AAC8W1X6"/>
<reference evidence="2" key="1">
    <citation type="submission" date="2015-12" db="EMBL/GenBank/DDBJ databases">
        <title>Complete Genome Sequence of Azospirillum thiophilum BV-S.</title>
        <authorList>
            <person name="Fomenkov A."/>
            <person name="Vincze T."/>
            <person name="Grabovich M."/>
            <person name="Dubinina G."/>
            <person name="Orlova M."/>
            <person name="Belousova E."/>
            <person name="Roberts R.J."/>
        </authorList>
    </citation>
    <scope>NUCLEOTIDE SEQUENCE [LARGE SCALE GENOMIC DNA]</scope>
    <source>
        <strain evidence="2">BV-S</strain>
    </source>
</reference>
<evidence type="ECO:0000313" key="2">
    <source>
        <dbReference type="Proteomes" id="UP000069935"/>
    </source>
</evidence>